<proteinExistence type="predicted"/>
<evidence type="ECO:0000313" key="2">
    <source>
        <dbReference type="EMBL" id="ABD63183.1"/>
    </source>
</evidence>
<sequence length="210" mass="23552">MASQVSNSGRSEERLAVLLLISSKVHMDNLLGLYDQYNISQTLTLVAPEISEPVYCHGEDQVPLYLAHLEHGLRLPLHPFIKEVHTALGVSPFQFYPNTVGILVAFIIICHRVGVQPSLRLLGHLIGVGSAEKDPHYSFHYHGLEEQFVWVYGGDNVFACSGWPEANEDALRLVTLSDSEIMVLDKDEPRSSVGRKSQEECRDRGVEFHF</sequence>
<evidence type="ECO:0000259" key="1">
    <source>
        <dbReference type="Pfam" id="PF04195"/>
    </source>
</evidence>
<accession>Q2AA02</accession>
<feature type="domain" description="Transposase (putative) gypsy type" evidence="1">
    <location>
        <begin position="65"/>
        <end position="125"/>
    </location>
</feature>
<dbReference type="AlphaFoldDB" id="Q2AA02"/>
<protein>
    <recommendedName>
        <fullName evidence="1">Transposase (putative) gypsy type domain-containing protein</fullName>
    </recommendedName>
</protein>
<name>Q2AA02_ASPOF</name>
<dbReference type="Pfam" id="PF04195">
    <property type="entry name" value="Transposase_28"/>
    <property type="match status" value="1"/>
</dbReference>
<reference evidence="2" key="1">
    <citation type="submission" date="2006-03" db="EMBL/GenBank/DDBJ databases">
        <title>Comparative Sequence and Genetic Analyses of Asparagus BACs Reveal No Microsynteny with Onion or Rice.</title>
        <authorList>
            <person name="Jernej J."/>
            <person name="Telgmann A."/>
            <person name="Jung C."/>
            <person name="Cheung F."/>
            <person name="Havey M.J."/>
            <person name="Town C.D."/>
        </authorList>
    </citation>
    <scope>NUCLEOTIDE SEQUENCE</scope>
</reference>
<gene>
    <name evidence="2" type="ORF">20.t00035</name>
</gene>
<organism evidence="2">
    <name type="scientific">Asparagus officinalis</name>
    <name type="common">Garden asparagus</name>
    <dbReference type="NCBI Taxonomy" id="4686"/>
    <lineage>
        <taxon>Eukaryota</taxon>
        <taxon>Viridiplantae</taxon>
        <taxon>Streptophyta</taxon>
        <taxon>Embryophyta</taxon>
        <taxon>Tracheophyta</taxon>
        <taxon>Spermatophyta</taxon>
        <taxon>Magnoliopsida</taxon>
        <taxon>Liliopsida</taxon>
        <taxon>Asparagales</taxon>
        <taxon>Asparagaceae</taxon>
        <taxon>Asparagoideae</taxon>
        <taxon>Asparagus</taxon>
    </lineage>
</organism>
<dbReference type="InterPro" id="IPR007321">
    <property type="entry name" value="Transposase_28"/>
</dbReference>
<dbReference type="EMBL" id="AC183436">
    <property type="protein sequence ID" value="ABD63183.1"/>
    <property type="molecule type" value="Genomic_DNA"/>
</dbReference>